<dbReference type="Proteomes" id="UP000005443">
    <property type="component" value="Chromosome"/>
</dbReference>
<dbReference type="EMBL" id="CP002428">
    <property type="protein sequence ID" value="AEV91963.1"/>
    <property type="molecule type" value="Genomic_DNA"/>
</dbReference>
<keyword evidence="1" id="KW-1133">Transmembrane helix</keyword>
<gene>
    <name evidence="2" type="ordered locus">Rsl_373</name>
</gene>
<organism evidence="2 3">
    <name type="scientific">Rickettsia slovaca (strain 13-B)</name>
    <dbReference type="NCBI Taxonomy" id="941638"/>
    <lineage>
        <taxon>Bacteria</taxon>
        <taxon>Pseudomonadati</taxon>
        <taxon>Pseudomonadota</taxon>
        <taxon>Alphaproteobacteria</taxon>
        <taxon>Rickettsiales</taxon>
        <taxon>Rickettsiaceae</taxon>
        <taxon>Rickettsieae</taxon>
        <taxon>Rickettsia</taxon>
        <taxon>spotted fever group</taxon>
    </lineage>
</organism>
<feature type="transmembrane region" description="Helical" evidence="1">
    <location>
        <begin position="19"/>
        <end position="36"/>
    </location>
</feature>
<protein>
    <submittedName>
        <fullName evidence="2">Uncharacterized protein</fullName>
    </submittedName>
</protein>
<keyword evidence="3" id="KW-1185">Reference proteome</keyword>
<keyword evidence="1" id="KW-0472">Membrane</keyword>
<proteinExistence type="predicted"/>
<reference evidence="2 3" key="1">
    <citation type="journal article" date="2012" name="J. Bacteriol.">
        <title>Complete genome sequence of Rickettsia slovaca, the agent of tick-borne lymphadenitis.</title>
        <authorList>
            <person name="Fournier P.E."/>
            <person name="El Karkouri K."/>
            <person name="Robert C."/>
            <person name="Medigue C."/>
            <person name="Raoult D."/>
        </authorList>
    </citation>
    <scope>NUCLEOTIDE SEQUENCE [LARGE SCALE GENOMIC DNA]</scope>
    <source>
        <strain evidence="2 3">13-B</strain>
    </source>
</reference>
<evidence type="ECO:0000313" key="2">
    <source>
        <dbReference type="EMBL" id="AEV91963.1"/>
    </source>
</evidence>
<keyword evidence="1" id="KW-0812">Transmembrane</keyword>
<name>A0ABM5MP13_RICS1</name>
<evidence type="ECO:0000313" key="3">
    <source>
        <dbReference type="Proteomes" id="UP000005443"/>
    </source>
</evidence>
<evidence type="ECO:0000256" key="1">
    <source>
        <dbReference type="SAM" id="Phobius"/>
    </source>
</evidence>
<sequence>MDQFFIVIPRLDRGIQLKIFKLISILSYFFGIPWSSHGMTLSTFSKPCNRFYLE</sequence>
<accession>A0ABM5MP13</accession>